<dbReference type="EMBL" id="JABSTQ010009510">
    <property type="protein sequence ID" value="KAG0428556.1"/>
    <property type="molecule type" value="Genomic_DNA"/>
</dbReference>
<proteinExistence type="predicted"/>
<sequence length="149" mass="16922">MRGKRRPGKWTGTPERRKSPWGRRRRLRRAALGMLDEKHTPFSYCIEPRKSRGVNLWPKEAVGLRLEREALLASEDQCPGVPEVSRHRWKGTMTTRGETTHPPVVGQSSTSAKNHERGRPRVGDGRRSEAALTRLTRGTFRSTARDGNS</sequence>
<protein>
    <submittedName>
        <fullName evidence="1">Uncharacterized protein</fullName>
    </submittedName>
</protein>
<accession>A0AC60Q473</accession>
<name>A0AC60Q473_IXOPE</name>
<evidence type="ECO:0000313" key="1">
    <source>
        <dbReference type="EMBL" id="KAG0428556.1"/>
    </source>
</evidence>
<keyword evidence="2" id="KW-1185">Reference proteome</keyword>
<organism evidence="1 2">
    <name type="scientific">Ixodes persulcatus</name>
    <name type="common">Taiga tick</name>
    <dbReference type="NCBI Taxonomy" id="34615"/>
    <lineage>
        <taxon>Eukaryota</taxon>
        <taxon>Metazoa</taxon>
        <taxon>Ecdysozoa</taxon>
        <taxon>Arthropoda</taxon>
        <taxon>Chelicerata</taxon>
        <taxon>Arachnida</taxon>
        <taxon>Acari</taxon>
        <taxon>Parasitiformes</taxon>
        <taxon>Ixodida</taxon>
        <taxon>Ixodoidea</taxon>
        <taxon>Ixodidae</taxon>
        <taxon>Ixodinae</taxon>
        <taxon>Ixodes</taxon>
    </lineage>
</organism>
<dbReference type="Proteomes" id="UP000805193">
    <property type="component" value="Unassembled WGS sequence"/>
</dbReference>
<reference evidence="1 2" key="1">
    <citation type="journal article" date="2020" name="Cell">
        <title>Large-Scale Comparative Analyses of Tick Genomes Elucidate Their Genetic Diversity and Vector Capacities.</title>
        <authorList>
            <consortium name="Tick Genome and Microbiome Consortium (TIGMIC)"/>
            <person name="Jia N."/>
            <person name="Wang J."/>
            <person name="Shi W."/>
            <person name="Du L."/>
            <person name="Sun Y."/>
            <person name="Zhan W."/>
            <person name="Jiang J.F."/>
            <person name="Wang Q."/>
            <person name="Zhang B."/>
            <person name="Ji P."/>
            <person name="Bell-Sakyi L."/>
            <person name="Cui X.M."/>
            <person name="Yuan T.T."/>
            <person name="Jiang B.G."/>
            <person name="Yang W.F."/>
            <person name="Lam T.T."/>
            <person name="Chang Q.C."/>
            <person name="Ding S.J."/>
            <person name="Wang X.J."/>
            <person name="Zhu J.G."/>
            <person name="Ruan X.D."/>
            <person name="Zhao L."/>
            <person name="Wei J.T."/>
            <person name="Ye R.Z."/>
            <person name="Que T.C."/>
            <person name="Du C.H."/>
            <person name="Zhou Y.H."/>
            <person name="Cheng J.X."/>
            <person name="Dai P.F."/>
            <person name="Guo W.B."/>
            <person name="Han X.H."/>
            <person name="Huang E.J."/>
            <person name="Li L.F."/>
            <person name="Wei W."/>
            <person name="Gao Y.C."/>
            <person name="Liu J.Z."/>
            <person name="Shao H.Z."/>
            <person name="Wang X."/>
            <person name="Wang C.C."/>
            <person name="Yang T.C."/>
            <person name="Huo Q.B."/>
            <person name="Li W."/>
            <person name="Chen H.Y."/>
            <person name="Chen S.E."/>
            <person name="Zhou L.G."/>
            <person name="Ni X.B."/>
            <person name="Tian J.H."/>
            <person name="Sheng Y."/>
            <person name="Liu T."/>
            <person name="Pan Y.S."/>
            <person name="Xia L.Y."/>
            <person name="Li J."/>
            <person name="Zhao F."/>
            <person name="Cao W.C."/>
        </authorList>
    </citation>
    <scope>NUCLEOTIDE SEQUENCE [LARGE SCALE GENOMIC DNA]</scope>
    <source>
        <strain evidence="1">Iper-2018</strain>
    </source>
</reference>
<evidence type="ECO:0000313" key="2">
    <source>
        <dbReference type="Proteomes" id="UP000805193"/>
    </source>
</evidence>
<gene>
    <name evidence="1" type="ORF">HPB47_024479</name>
</gene>
<comment type="caution">
    <text evidence="1">The sequence shown here is derived from an EMBL/GenBank/DDBJ whole genome shotgun (WGS) entry which is preliminary data.</text>
</comment>